<dbReference type="GO" id="GO:0043750">
    <property type="term" value="F:phosphatidylinositol alpha-mannosyltransferase activity"/>
    <property type="evidence" value="ECO:0007669"/>
    <property type="project" value="UniProtKB-EC"/>
</dbReference>
<accession>A0A554WYP8</accession>
<proteinExistence type="predicted"/>
<dbReference type="PANTHER" id="PTHR45947">
    <property type="entry name" value="SULFOQUINOVOSYL TRANSFERASE SQD2"/>
    <property type="match status" value="1"/>
</dbReference>
<evidence type="ECO:0000313" key="3">
    <source>
        <dbReference type="EMBL" id="TSE28691.1"/>
    </source>
</evidence>
<dbReference type="SUPFAM" id="SSF53756">
    <property type="entry name" value="UDP-Glycosyltransferase/glycogen phosphorylase"/>
    <property type="match status" value="1"/>
</dbReference>
<dbReference type="Pfam" id="PF00534">
    <property type="entry name" value="Glycos_transf_1"/>
    <property type="match status" value="1"/>
</dbReference>
<dbReference type="PANTHER" id="PTHR45947:SF3">
    <property type="entry name" value="SULFOQUINOVOSYL TRANSFERASE SQD2"/>
    <property type="match status" value="1"/>
</dbReference>
<feature type="domain" description="Glycosyl transferase family 1" evidence="1">
    <location>
        <begin position="175"/>
        <end position="357"/>
    </location>
</feature>
<dbReference type="STRING" id="307486.GCA_000807215_02536"/>
<evidence type="ECO:0000313" key="4">
    <source>
        <dbReference type="Proteomes" id="UP000317763"/>
    </source>
</evidence>
<dbReference type="EC" id="2.4.1.345" evidence="3"/>
<dbReference type="InterPro" id="IPR028098">
    <property type="entry name" value="Glyco_trans_4-like_N"/>
</dbReference>
<keyword evidence="3" id="KW-0328">Glycosyltransferase</keyword>
<evidence type="ECO:0000259" key="1">
    <source>
        <dbReference type="Pfam" id="PF00534"/>
    </source>
</evidence>
<evidence type="ECO:0000259" key="2">
    <source>
        <dbReference type="Pfam" id="PF13439"/>
    </source>
</evidence>
<organism evidence="3 4">
    <name type="scientific">Tepidimonas taiwanensis</name>
    <dbReference type="NCBI Taxonomy" id="307486"/>
    <lineage>
        <taxon>Bacteria</taxon>
        <taxon>Pseudomonadati</taxon>
        <taxon>Pseudomonadota</taxon>
        <taxon>Betaproteobacteria</taxon>
        <taxon>Burkholderiales</taxon>
        <taxon>Tepidimonas</taxon>
    </lineage>
</organism>
<protein>
    <submittedName>
        <fullName evidence="3">GDP-mannose-dependent alpha-(1-6)-phosphatidylinositol monomannoside mannosyltransferase</fullName>
        <ecNumber evidence="3">2.4.1.345</ecNumber>
    </submittedName>
</protein>
<dbReference type="EMBL" id="VJOM01000049">
    <property type="protein sequence ID" value="TSE28691.1"/>
    <property type="molecule type" value="Genomic_DNA"/>
</dbReference>
<dbReference type="AlphaFoldDB" id="A0A554WYP8"/>
<dbReference type="Gene3D" id="3.40.50.2000">
    <property type="entry name" value="Glycogen Phosphorylase B"/>
    <property type="match status" value="2"/>
</dbReference>
<dbReference type="InterPro" id="IPR050194">
    <property type="entry name" value="Glycosyltransferase_grp1"/>
</dbReference>
<name>A0A554WYP8_9BURK</name>
<gene>
    <name evidence="3" type="primary">pimB</name>
    <name evidence="3" type="ORF">Ttaiw_02537</name>
</gene>
<feature type="domain" description="Glycosyltransferase subfamily 4-like N-terminal" evidence="2">
    <location>
        <begin position="15"/>
        <end position="165"/>
    </location>
</feature>
<dbReference type="CDD" id="cd03801">
    <property type="entry name" value="GT4_PimA-like"/>
    <property type="match status" value="1"/>
</dbReference>
<dbReference type="Pfam" id="PF13439">
    <property type="entry name" value="Glyco_transf_4"/>
    <property type="match status" value="1"/>
</dbReference>
<keyword evidence="3" id="KW-0808">Transferase</keyword>
<dbReference type="Proteomes" id="UP000317763">
    <property type="component" value="Unassembled WGS sequence"/>
</dbReference>
<keyword evidence="4" id="KW-1185">Reference proteome</keyword>
<comment type="caution">
    <text evidence="3">The sequence shown here is derived from an EMBL/GenBank/DDBJ whole genome shotgun (WGS) entry which is preliminary data.</text>
</comment>
<reference evidence="3 4" key="1">
    <citation type="submission" date="2019-07" db="EMBL/GenBank/DDBJ databases">
        <title>Tepidimonas taiwanensis I1-1 draft genome.</title>
        <authorList>
            <person name="Da Costa M.S."/>
            <person name="Froufe H.J.C."/>
            <person name="Egas C."/>
            <person name="Albuquerque L."/>
        </authorList>
    </citation>
    <scope>NUCLEOTIDE SEQUENCE [LARGE SCALE GENOMIC DNA]</scope>
    <source>
        <strain evidence="3 4">I1-1</strain>
    </source>
</reference>
<dbReference type="InterPro" id="IPR001296">
    <property type="entry name" value="Glyco_trans_1"/>
</dbReference>
<sequence>MSRLLLITRNFPPLWGGMERLNCHLADELAKGFALSVVAPVGASRYAPAGTKVREVALAPLWRFLSGASLAAGREACRLRPQWILAGSGLTAPLALGAARSCGARAAVYVHGLDVSVPHSIYRTLWLPALRRADRIIANSTATAQLAESVGVPPERITIVHPGVSVPTFDPDARARFRQRWGLPPDAPVLLSVGRLTARKGVREFVREVLPRIVQVRPDALLLIVGDVPKQALYAEAQTPQSILAVAEAIGLANHVRWLGSLFGEALTDAYFGADVHVFPVRNLPNDPEGFGMVAVEAAAHGLPTVAYATGGVTDAVADGISGHLVAPGDQEGFVAAVLRLLAQPADPTRCREFAQRFAWTRFGEQIRSVLQS</sequence>